<evidence type="ECO:0000313" key="4">
    <source>
        <dbReference type="Proteomes" id="UP000605848"/>
    </source>
</evidence>
<evidence type="ECO:0000256" key="2">
    <source>
        <dbReference type="SAM" id="SignalP"/>
    </source>
</evidence>
<feature type="compositionally biased region" description="Basic residues" evidence="1">
    <location>
        <begin position="124"/>
        <end position="134"/>
    </location>
</feature>
<dbReference type="PROSITE" id="PS51257">
    <property type="entry name" value="PROKAR_LIPOPROTEIN"/>
    <property type="match status" value="1"/>
</dbReference>
<gene>
    <name evidence="3" type="ORF">JKG68_03835</name>
</gene>
<protein>
    <recommendedName>
        <fullName evidence="5">Lipoprotein</fullName>
    </recommendedName>
</protein>
<organism evidence="3 4">
    <name type="scientific">Microvirga aerilata</name>
    <dbReference type="NCBI Taxonomy" id="670292"/>
    <lineage>
        <taxon>Bacteria</taxon>
        <taxon>Pseudomonadati</taxon>
        <taxon>Pseudomonadota</taxon>
        <taxon>Alphaproteobacteria</taxon>
        <taxon>Hyphomicrobiales</taxon>
        <taxon>Methylobacteriaceae</taxon>
        <taxon>Microvirga</taxon>
    </lineage>
</organism>
<proteinExistence type="predicted"/>
<feature type="chain" id="PRO_5037531046" description="Lipoprotein" evidence="2">
    <location>
        <begin position="27"/>
        <end position="134"/>
    </location>
</feature>
<name>A0A936ZEN1_9HYPH</name>
<comment type="caution">
    <text evidence="3">The sequence shown here is derived from an EMBL/GenBank/DDBJ whole genome shotgun (WGS) entry which is preliminary data.</text>
</comment>
<sequence>MMLHRLPLLGFLAALPLLTACNQTTASPPAAPAVDPDTMGSGVHAALADAQATRERHDAQATGMAVMSFFDPIGVTDLAEPAMKAEHRRELDEKYRRVDEEVRKTVAEAEAIKAQNQARETRPRGRKPARQAAE</sequence>
<dbReference type="Proteomes" id="UP000605848">
    <property type="component" value="Unassembled WGS sequence"/>
</dbReference>
<reference evidence="3" key="1">
    <citation type="submission" date="2021-01" db="EMBL/GenBank/DDBJ databases">
        <title>Microvirga sp.</title>
        <authorList>
            <person name="Kim M.K."/>
        </authorList>
    </citation>
    <scope>NUCLEOTIDE SEQUENCE</scope>
    <source>
        <strain evidence="3">5420S-16</strain>
    </source>
</reference>
<feature type="region of interest" description="Disordered" evidence="1">
    <location>
        <begin position="110"/>
        <end position="134"/>
    </location>
</feature>
<feature type="signal peptide" evidence="2">
    <location>
        <begin position="1"/>
        <end position="26"/>
    </location>
</feature>
<evidence type="ECO:0000313" key="3">
    <source>
        <dbReference type="EMBL" id="MBL0403088.1"/>
    </source>
</evidence>
<keyword evidence="4" id="KW-1185">Reference proteome</keyword>
<keyword evidence="2" id="KW-0732">Signal</keyword>
<evidence type="ECO:0000256" key="1">
    <source>
        <dbReference type="SAM" id="MobiDB-lite"/>
    </source>
</evidence>
<dbReference type="RefSeq" id="WP_202055982.1">
    <property type="nucleotide sequence ID" value="NZ_JAEQMY010000003.1"/>
</dbReference>
<accession>A0A936ZEN1</accession>
<evidence type="ECO:0008006" key="5">
    <source>
        <dbReference type="Google" id="ProtNLM"/>
    </source>
</evidence>
<dbReference type="EMBL" id="JAEQMY010000003">
    <property type="protein sequence ID" value="MBL0403088.1"/>
    <property type="molecule type" value="Genomic_DNA"/>
</dbReference>
<dbReference type="AlphaFoldDB" id="A0A936ZEN1"/>